<dbReference type="OrthoDB" id="2015991at2759"/>
<dbReference type="PANTHER" id="PTHR31485:SF7">
    <property type="entry name" value="PEPTIDYL SERINE ALPHA-GALACTOSYLTRANSFERASE"/>
    <property type="match status" value="1"/>
</dbReference>
<dbReference type="Proteomes" id="UP001153069">
    <property type="component" value="Unassembled WGS sequence"/>
</dbReference>
<evidence type="ECO:0000256" key="5">
    <source>
        <dbReference type="ARBA" id="ARBA00022989"/>
    </source>
</evidence>
<feature type="domain" description="Hydroxyproline O-arabinosyltransferase-like" evidence="7">
    <location>
        <begin position="99"/>
        <end position="340"/>
    </location>
</feature>
<dbReference type="GO" id="GO:0016020">
    <property type="term" value="C:membrane"/>
    <property type="evidence" value="ECO:0007669"/>
    <property type="project" value="UniProtKB-SubCell"/>
</dbReference>
<keyword evidence="2" id="KW-0328">Glycosyltransferase</keyword>
<organism evidence="8 9">
    <name type="scientific">Seminavis robusta</name>
    <dbReference type="NCBI Taxonomy" id="568900"/>
    <lineage>
        <taxon>Eukaryota</taxon>
        <taxon>Sar</taxon>
        <taxon>Stramenopiles</taxon>
        <taxon>Ochrophyta</taxon>
        <taxon>Bacillariophyta</taxon>
        <taxon>Bacillariophyceae</taxon>
        <taxon>Bacillariophycidae</taxon>
        <taxon>Naviculales</taxon>
        <taxon>Naviculaceae</taxon>
        <taxon>Seminavis</taxon>
    </lineage>
</organism>
<dbReference type="InterPro" id="IPR056508">
    <property type="entry name" value="HPAT-like"/>
</dbReference>
<dbReference type="InterPro" id="IPR044845">
    <property type="entry name" value="HPAT/SRGT1-like"/>
</dbReference>
<dbReference type="EMBL" id="CAICTM010000098">
    <property type="protein sequence ID" value="CAB9501100.1"/>
    <property type="molecule type" value="Genomic_DNA"/>
</dbReference>
<keyword evidence="3" id="KW-0808">Transferase</keyword>
<evidence type="ECO:0000259" key="7">
    <source>
        <dbReference type="Pfam" id="PF23452"/>
    </source>
</evidence>
<dbReference type="PANTHER" id="PTHR31485">
    <property type="entry name" value="PEPTIDYL SERINE ALPHA-GALACTOSYLTRANSFERASE"/>
    <property type="match status" value="1"/>
</dbReference>
<evidence type="ECO:0000313" key="9">
    <source>
        <dbReference type="Proteomes" id="UP001153069"/>
    </source>
</evidence>
<reference evidence="8" key="1">
    <citation type="submission" date="2020-06" db="EMBL/GenBank/DDBJ databases">
        <authorList>
            <consortium name="Plant Systems Biology data submission"/>
        </authorList>
    </citation>
    <scope>NUCLEOTIDE SEQUENCE</scope>
    <source>
        <strain evidence="8">D6</strain>
    </source>
</reference>
<protein>
    <recommendedName>
        <fullName evidence="7">Hydroxyproline O-arabinosyltransferase-like domain-containing protein</fullName>
    </recommendedName>
</protein>
<comment type="subcellular location">
    <subcellularLocation>
        <location evidence="1">Membrane</location>
        <topology evidence="1">Single-pass membrane protein</topology>
    </subcellularLocation>
</comment>
<dbReference type="AlphaFoldDB" id="A0A9N8H6G8"/>
<evidence type="ECO:0000313" key="8">
    <source>
        <dbReference type="EMBL" id="CAB9501100.1"/>
    </source>
</evidence>
<dbReference type="GO" id="GO:0016757">
    <property type="term" value="F:glycosyltransferase activity"/>
    <property type="evidence" value="ECO:0007669"/>
    <property type="project" value="UniProtKB-KW"/>
</dbReference>
<sequence length="479" mass="55428">MVKKLVLPPSPQAKRQKAVQAFLLTSGLLICFSFWRLVCSSSSSDAMAAEMLLFSNMTKTQSSNIRLSTAREYRKYDRFDHLKKKDPAYHMNSLPAPTYHLVISTGCSTFQDWQSYVMFFHAVKSGQVRVSDTTDNISYVTRVASGCSDDEALQMDEIHRRDIAPMAPGRFFLHHTPEYKYSKPGIDYKFFNKPMGYRHWMSHALRYPYNHDKYDNVTTMGWPLSRQTNREPFAQEYAFGVQFFNGLKMDKIAQKTEIPSRVSKLDLQKEAYSYMVGPPYIMKGYDLWRIISKWAEFVTHVYEQVVDNLKPEHLSEMYSYSIASAHLGLKHAVAHSFMVSNVDIMAGEAWSLIDNKDGDDLCDNFPPNEMPHVLHHCQFYSLGNYFFSKYHLPGDFISCESPLLVAPPSNFSKLYNYAYWPHNQEKRLDYANNPLKIKRNAFAVCHMIKSMNEAAIYYKQQHCNDATANYNRTLTLPVK</sequence>
<keyword evidence="6" id="KW-0472">Membrane</keyword>
<name>A0A9N8H6G8_9STRA</name>
<keyword evidence="5" id="KW-1133">Transmembrane helix</keyword>
<evidence type="ECO:0000256" key="2">
    <source>
        <dbReference type="ARBA" id="ARBA00022676"/>
    </source>
</evidence>
<evidence type="ECO:0000256" key="1">
    <source>
        <dbReference type="ARBA" id="ARBA00004167"/>
    </source>
</evidence>
<evidence type="ECO:0000256" key="4">
    <source>
        <dbReference type="ARBA" id="ARBA00022692"/>
    </source>
</evidence>
<keyword evidence="9" id="KW-1185">Reference proteome</keyword>
<keyword evidence="4" id="KW-0812">Transmembrane</keyword>
<evidence type="ECO:0000256" key="6">
    <source>
        <dbReference type="ARBA" id="ARBA00023136"/>
    </source>
</evidence>
<dbReference type="Pfam" id="PF23452">
    <property type="entry name" value="HPAT"/>
    <property type="match status" value="1"/>
</dbReference>
<proteinExistence type="predicted"/>
<evidence type="ECO:0000256" key="3">
    <source>
        <dbReference type="ARBA" id="ARBA00022679"/>
    </source>
</evidence>
<accession>A0A9N8H6G8</accession>
<gene>
    <name evidence="8" type="ORF">SEMRO_99_G051060.1</name>
</gene>
<comment type="caution">
    <text evidence="8">The sequence shown here is derived from an EMBL/GenBank/DDBJ whole genome shotgun (WGS) entry which is preliminary data.</text>
</comment>